<dbReference type="InterPro" id="IPR036906">
    <property type="entry name" value="ATPase_V1_fsu_sf"/>
</dbReference>
<gene>
    <name evidence="4" type="ORF">H8909_06360</name>
</gene>
<comment type="caution">
    <text evidence="4">The sequence shown here is derived from an EMBL/GenBank/DDBJ whole genome shotgun (WGS) entry which is preliminary data.</text>
</comment>
<proteinExistence type="inferred from homology"/>
<name>A0ABR7KBM5_9FIRM</name>
<evidence type="ECO:0000313" key="4">
    <source>
        <dbReference type="EMBL" id="MBC6009866.1"/>
    </source>
</evidence>
<reference evidence="4 5" key="1">
    <citation type="submission" date="2020-08" db="EMBL/GenBank/DDBJ databases">
        <authorList>
            <person name="Liu C."/>
            <person name="Sun Q."/>
        </authorList>
    </citation>
    <scope>NUCLEOTIDE SEQUENCE [LARGE SCALE GENOMIC DNA]</scope>
    <source>
        <strain evidence="4 5">NSJ-22</strain>
    </source>
</reference>
<organism evidence="4 5">
    <name type="scientific">Catenibacterium faecis</name>
    <dbReference type="NCBI Taxonomy" id="2764323"/>
    <lineage>
        <taxon>Bacteria</taxon>
        <taxon>Bacillati</taxon>
        <taxon>Bacillota</taxon>
        <taxon>Erysipelotrichia</taxon>
        <taxon>Erysipelotrichales</taxon>
        <taxon>Coprobacillaceae</taxon>
        <taxon>Catenibacterium</taxon>
    </lineage>
</organism>
<dbReference type="EMBL" id="JACRWG010000021">
    <property type="protein sequence ID" value="MBC6009866.1"/>
    <property type="molecule type" value="Genomic_DNA"/>
</dbReference>
<dbReference type="InterPro" id="IPR008218">
    <property type="entry name" value="ATPase_V1-cplx_f_g_su"/>
</dbReference>
<evidence type="ECO:0000256" key="1">
    <source>
        <dbReference type="ARBA" id="ARBA00010148"/>
    </source>
</evidence>
<sequence length="102" mass="11386">MKFFLISDNIDTLTGLRLVGIEGKVVHTRHDFLSLLESKMRDPEIAIILVTTKLIELCPDIISEIKLKQPKPLITEIPDRHGHSKIGEAIDGYVSEAIGVKL</sequence>
<keyword evidence="3" id="KW-0406">Ion transport</keyword>
<protein>
    <submittedName>
        <fullName evidence="4">V-type ATP synthase subunit F</fullName>
    </submittedName>
</protein>
<evidence type="ECO:0000256" key="3">
    <source>
        <dbReference type="ARBA" id="ARBA00023065"/>
    </source>
</evidence>
<dbReference type="Proteomes" id="UP000603474">
    <property type="component" value="Unassembled WGS sequence"/>
</dbReference>
<keyword evidence="2" id="KW-0813">Transport</keyword>
<dbReference type="RefSeq" id="WP_187012220.1">
    <property type="nucleotide sequence ID" value="NZ_JACRWG010000021.1"/>
</dbReference>
<dbReference type="Gene3D" id="3.40.50.10580">
    <property type="entry name" value="ATPase, V1 complex, subunit F"/>
    <property type="match status" value="1"/>
</dbReference>
<comment type="similarity">
    <text evidence="1">Belongs to the V-ATPase F subunit family.</text>
</comment>
<evidence type="ECO:0000313" key="5">
    <source>
        <dbReference type="Proteomes" id="UP000603474"/>
    </source>
</evidence>
<dbReference type="Pfam" id="PF01990">
    <property type="entry name" value="ATP-synt_F"/>
    <property type="match status" value="1"/>
</dbReference>
<keyword evidence="5" id="KW-1185">Reference proteome</keyword>
<dbReference type="SUPFAM" id="SSF159468">
    <property type="entry name" value="AtpF-like"/>
    <property type="match status" value="1"/>
</dbReference>
<evidence type="ECO:0000256" key="2">
    <source>
        <dbReference type="ARBA" id="ARBA00022448"/>
    </source>
</evidence>
<accession>A0ABR7KBM5</accession>